<feature type="compositionally biased region" description="Basic and acidic residues" evidence="5">
    <location>
        <begin position="285"/>
        <end position="296"/>
    </location>
</feature>
<keyword evidence="3 6" id="KW-1133">Transmembrane helix</keyword>
<dbReference type="Gene3D" id="6.10.140.1040">
    <property type="match status" value="1"/>
</dbReference>
<dbReference type="Pfam" id="PF00083">
    <property type="entry name" value="Sugar_tr"/>
    <property type="match status" value="1"/>
</dbReference>
<comment type="caution">
    <text evidence="8">The sequence shown here is derived from an EMBL/GenBank/DDBJ whole genome shotgun (WGS) entry which is preliminary data.</text>
</comment>
<evidence type="ECO:0000256" key="4">
    <source>
        <dbReference type="ARBA" id="ARBA00023136"/>
    </source>
</evidence>
<protein>
    <recommendedName>
        <fullName evidence="7">Hyaluronan/mRNA-binding protein domain-containing protein</fullName>
    </recommendedName>
</protein>
<sequence length="505" mass="55676">MNFYFIWDPQRIYPHSILTAIQIILLYLFAVESPRYLCSVGKIDAAKAALFKLREQEDLIEWTELESHILAHVSPTTTTSVFELLKDKKILYMILIVCVIQMYNQIGGIGPLSIYSVTLLTGVFQSDVMMATTVTLASSTGNIVATMITVVYMHRVGRKGFMLLSTIGMTVASMFLVIGSASTNSAQLTPLSMTAAILFALTYSMGRGVVPWMIAPELLPLVVFGNSLIMSFTQNRFGALLGEEETEIDKLGNLKPVEKKGDAGPPTRREVRRGGFRQPAVSPPSRRDRGNRKDVSEPIQTTTTTETTKNSRPEKPGRSTEGGGRGRQFDRHSGTGIHDTEKKINKGWGEAGTAEFQGAHDVLDPNDPDAAEARKARAEEPEENTKTLEEYLEEKKNSQTFRVQEGRKPNEGLDNKEWENAVVLEKEEDAYFSGKEPGSKLKNKNKKEKIYLEIDQPAHRSESENRRGGRGGRGGRGNGRGGRGSSRGQGSVNLSDSKAFPTLGA</sequence>
<evidence type="ECO:0000313" key="9">
    <source>
        <dbReference type="Proteomes" id="UP001476247"/>
    </source>
</evidence>
<accession>A0ABP9XVV4</accession>
<dbReference type="InterPro" id="IPR036259">
    <property type="entry name" value="MFS_trans_sf"/>
</dbReference>
<dbReference type="Proteomes" id="UP001476247">
    <property type="component" value="Unassembled WGS sequence"/>
</dbReference>
<feature type="transmembrane region" description="Helical" evidence="6">
    <location>
        <begin position="12"/>
        <end position="30"/>
    </location>
</feature>
<feature type="transmembrane region" description="Helical" evidence="6">
    <location>
        <begin position="90"/>
        <end position="116"/>
    </location>
</feature>
<dbReference type="SUPFAM" id="SSF103473">
    <property type="entry name" value="MFS general substrate transporter"/>
    <property type="match status" value="1"/>
</dbReference>
<feature type="compositionally biased region" description="Gly residues" evidence="5">
    <location>
        <begin position="471"/>
        <end position="487"/>
    </location>
</feature>
<keyword evidence="9" id="KW-1185">Reference proteome</keyword>
<dbReference type="InterPro" id="IPR050360">
    <property type="entry name" value="MFS_Sugar_Transporters"/>
</dbReference>
<dbReference type="InterPro" id="IPR005828">
    <property type="entry name" value="MFS_sugar_transport-like"/>
</dbReference>
<keyword evidence="2 6" id="KW-0812">Transmembrane</keyword>
<evidence type="ECO:0000256" key="3">
    <source>
        <dbReference type="ARBA" id="ARBA00022989"/>
    </source>
</evidence>
<feature type="compositionally biased region" description="Basic and acidic residues" evidence="5">
    <location>
        <begin position="371"/>
        <end position="397"/>
    </location>
</feature>
<evidence type="ECO:0000256" key="6">
    <source>
        <dbReference type="SAM" id="Phobius"/>
    </source>
</evidence>
<feature type="transmembrane region" description="Helical" evidence="6">
    <location>
        <begin position="128"/>
        <end position="153"/>
    </location>
</feature>
<evidence type="ECO:0000259" key="7">
    <source>
        <dbReference type="SMART" id="SM01233"/>
    </source>
</evidence>
<comment type="subcellular location">
    <subcellularLocation>
        <location evidence="1">Membrane</location>
        <topology evidence="1">Multi-pass membrane protein</topology>
    </subcellularLocation>
</comment>
<feature type="region of interest" description="Disordered" evidence="5">
    <location>
        <begin position="252"/>
        <end position="505"/>
    </location>
</feature>
<reference evidence="8 9" key="1">
    <citation type="submission" date="2024-04" db="EMBL/GenBank/DDBJ databases">
        <title>genome sequences of Mucor flavus KT1a and Helicostylum pulchrum KT1b strains isolation_sourced from the surface of a dry-aged beef.</title>
        <authorList>
            <person name="Toyotome T."/>
            <person name="Hosono M."/>
            <person name="Torimaru M."/>
            <person name="Fukuda K."/>
            <person name="Mikami N."/>
        </authorList>
    </citation>
    <scope>NUCLEOTIDE SEQUENCE [LARGE SCALE GENOMIC DNA]</scope>
    <source>
        <strain evidence="8 9">KT1b</strain>
    </source>
</reference>
<feature type="compositionally biased region" description="Basic and acidic residues" evidence="5">
    <location>
        <begin position="309"/>
        <end position="318"/>
    </location>
</feature>
<dbReference type="EMBL" id="BAABUJ010000011">
    <property type="protein sequence ID" value="GAA5798915.1"/>
    <property type="molecule type" value="Genomic_DNA"/>
</dbReference>
<name>A0ABP9XVV4_9FUNG</name>
<dbReference type="InterPro" id="IPR006861">
    <property type="entry name" value="HABP4_PAIRBP1-bd"/>
</dbReference>
<proteinExistence type="predicted"/>
<keyword evidence="4 6" id="KW-0472">Membrane</keyword>
<dbReference type="Gene3D" id="1.20.1250.20">
    <property type="entry name" value="MFS general substrate transporter like domains"/>
    <property type="match status" value="1"/>
</dbReference>
<evidence type="ECO:0000256" key="2">
    <source>
        <dbReference type="ARBA" id="ARBA00022692"/>
    </source>
</evidence>
<dbReference type="PANTHER" id="PTHR48022:SF2">
    <property type="entry name" value="PLASTIDIC GLUCOSE TRANSPORTER 4"/>
    <property type="match status" value="1"/>
</dbReference>
<evidence type="ECO:0000313" key="8">
    <source>
        <dbReference type="EMBL" id="GAA5798915.1"/>
    </source>
</evidence>
<gene>
    <name evidence="8" type="ORF">HPULCUR_004323</name>
</gene>
<feature type="compositionally biased region" description="Basic and acidic residues" evidence="5">
    <location>
        <begin position="404"/>
        <end position="419"/>
    </location>
</feature>
<feature type="compositionally biased region" description="Basic and acidic residues" evidence="5">
    <location>
        <begin position="327"/>
        <end position="344"/>
    </location>
</feature>
<feature type="domain" description="Hyaluronan/mRNA-binding protein" evidence="7">
    <location>
        <begin position="325"/>
        <end position="412"/>
    </location>
</feature>
<feature type="compositionally biased region" description="Basic and acidic residues" evidence="5">
    <location>
        <begin position="448"/>
        <end position="467"/>
    </location>
</feature>
<dbReference type="SMART" id="SM01233">
    <property type="entry name" value="HABP4_PAI-RBP1"/>
    <property type="match status" value="1"/>
</dbReference>
<organism evidence="8 9">
    <name type="scientific">Helicostylum pulchrum</name>
    <dbReference type="NCBI Taxonomy" id="562976"/>
    <lineage>
        <taxon>Eukaryota</taxon>
        <taxon>Fungi</taxon>
        <taxon>Fungi incertae sedis</taxon>
        <taxon>Mucoromycota</taxon>
        <taxon>Mucoromycotina</taxon>
        <taxon>Mucoromycetes</taxon>
        <taxon>Mucorales</taxon>
        <taxon>Mucorineae</taxon>
        <taxon>Mucoraceae</taxon>
        <taxon>Helicostylum</taxon>
    </lineage>
</organism>
<feature type="transmembrane region" description="Helical" evidence="6">
    <location>
        <begin position="160"/>
        <end position="182"/>
    </location>
</feature>
<evidence type="ECO:0000256" key="1">
    <source>
        <dbReference type="ARBA" id="ARBA00004141"/>
    </source>
</evidence>
<feature type="transmembrane region" description="Helical" evidence="6">
    <location>
        <begin position="188"/>
        <end position="206"/>
    </location>
</feature>
<feature type="compositionally biased region" description="Basic and acidic residues" evidence="5">
    <location>
        <begin position="252"/>
        <end position="273"/>
    </location>
</feature>
<dbReference type="PANTHER" id="PTHR48022">
    <property type="entry name" value="PLASTIDIC GLUCOSE TRANSPORTER 4"/>
    <property type="match status" value="1"/>
</dbReference>
<evidence type="ECO:0000256" key="5">
    <source>
        <dbReference type="SAM" id="MobiDB-lite"/>
    </source>
</evidence>